<evidence type="ECO:0000313" key="3">
    <source>
        <dbReference type="EMBL" id="KQK09558.1"/>
    </source>
</evidence>
<feature type="region of interest" description="Disordered" evidence="2">
    <location>
        <begin position="26"/>
        <end position="60"/>
    </location>
</feature>
<comment type="similarity">
    <text evidence="1">Belongs to the senescence regulator S40 family.</text>
</comment>
<dbReference type="EnsemblPlants" id="KQK09558">
    <property type="protein sequence ID" value="KQK09558"/>
    <property type="gene ID" value="BRADI_2g48735v3"/>
</dbReference>
<gene>
    <name evidence="3" type="ORF">BRADI_2g48735v3</name>
</gene>
<evidence type="ECO:0000256" key="1">
    <source>
        <dbReference type="ARBA" id="ARBA00034773"/>
    </source>
</evidence>
<protein>
    <submittedName>
        <fullName evidence="3 4">Uncharacterized protein</fullName>
    </submittedName>
</protein>
<evidence type="ECO:0000256" key="2">
    <source>
        <dbReference type="SAM" id="MobiDB-lite"/>
    </source>
</evidence>
<dbReference type="EMBL" id="CM000881">
    <property type="protein sequence ID" value="KQK09558.1"/>
    <property type="molecule type" value="Genomic_DNA"/>
</dbReference>
<dbReference type="OrthoDB" id="672058at2759"/>
<dbReference type="InterPro" id="IPR007608">
    <property type="entry name" value="Senescence_reg_S40"/>
</dbReference>
<dbReference type="Pfam" id="PF04520">
    <property type="entry name" value="Senescence_reg"/>
    <property type="match status" value="1"/>
</dbReference>
<keyword evidence="5" id="KW-1185">Reference proteome</keyword>
<name>A0A0Q3MZ96_BRADI</name>
<feature type="compositionally biased region" description="Basic and acidic residues" evidence="2">
    <location>
        <begin position="36"/>
        <end position="47"/>
    </location>
</feature>
<dbReference type="AlphaFoldDB" id="A0A0Q3MZ96"/>
<evidence type="ECO:0000313" key="5">
    <source>
        <dbReference type="Proteomes" id="UP000008810"/>
    </source>
</evidence>
<dbReference type="Gramene" id="KQK09558">
    <property type="protein sequence ID" value="KQK09558"/>
    <property type="gene ID" value="BRADI_2g48735v3"/>
</dbReference>
<sequence>MSIIKQNVALSAKCAAWAQERRPFTHPIEIPAASGAREDRGASRQREQEEEDAGEVVPPHELMARRRAAFSVCSGQGRTLKGRDLTRQKKMLRQELEEEEEEEFQEADILWPDAVQDLDLAKMFCSHESGDDKDDDSGEHRTTKLHNGPKTSSPIDIPGPGKPSRATRAKAQTLAGFSRFSASRAGAGGSSSLLIGSHVFMPPHVILDRRAKRDTAILMVVDVPKGRRVRAMVMLE</sequence>
<accession>A0A0Q3MZ96</accession>
<organism evidence="3">
    <name type="scientific">Brachypodium distachyon</name>
    <name type="common">Purple false brome</name>
    <name type="synonym">Trachynia distachya</name>
    <dbReference type="NCBI Taxonomy" id="15368"/>
    <lineage>
        <taxon>Eukaryota</taxon>
        <taxon>Viridiplantae</taxon>
        <taxon>Streptophyta</taxon>
        <taxon>Embryophyta</taxon>
        <taxon>Tracheophyta</taxon>
        <taxon>Spermatophyta</taxon>
        <taxon>Magnoliopsida</taxon>
        <taxon>Liliopsida</taxon>
        <taxon>Poales</taxon>
        <taxon>Poaceae</taxon>
        <taxon>BOP clade</taxon>
        <taxon>Pooideae</taxon>
        <taxon>Stipodae</taxon>
        <taxon>Brachypodieae</taxon>
        <taxon>Brachypodium</taxon>
    </lineage>
</organism>
<dbReference type="PANTHER" id="PTHR33083:SF64">
    <property type="entry name" value="OS01G0727700 PROTEIN"/>
    <property type="match status" value="1"/>
</dbReference>
<reference evidence="3" key="2">
    <citation type="submission" date="2017-06" db="EMBL/GenBank/DDBJ databases">
        <title>WGS assembly of Brachypodium distachyon.</title>
        <authorList>
            <consortium name="The International Brachypodium Initiative"/>
            <person name="Lucas S."/>
            <person name="Harmon-Smith M."/>
            <person name="Lail K."/>
            <person name="Tice H."/>
            <person name="Grimwood J."/>
            <person name="Bruce D."/>
            <person name="Barry K."/>
            <person name="Shu S."/>
            <person name="Lindquist E."/>
            <person name="Wang M."/>
            <person name="Pitluck S."/>
            <person name="Vogel J.P."/>
            <person name="Garvin D.F."/>
            <person name="Mockler T.C."/>
            <person name="Schmutz J."/>
            <person name="Rokhsar D."/>
            <person name="Bevan M.W."/>
        </authorList>
    </citation>
    <scope>NUCLEOTIDE SEQUENCE</scope>
    <source>
        <strain evidence="3">Bd21</strain>
    </source>
</reference>
<reference evidence="4" key="3">
    <citation type="submission" date="2018-08" db="UniProtKB">
        <authorList>
            <consortium name="EnsemblPlants"/>
        </authorList>
    </citation>
    <scope>IDENTIFICATION</scope>
    <source>
        <strain evidence="4">cv. Bd21</strain>
    </source>
</reference>
<dbReference type="STRING" id="15368.A0A0Q3MZ96"/>
<proteinExistence type="inferred from homology"/>
<feature type="region of interest" description="Disordered" evidence="2">
    <location>
        <begin position="126"/>
        <end position="168"/>
    </location>
</feature>
<dbReference type="Proteomes" id="UP000008810">
    <property type="component" value="Chromosome 2"/>
</dbReference>
<dbReference type="ExpressionAtlas" id="A0A0Q3MZ96">
    <property type="expression patterns" value="baseline and differential"/>
</dbReference>
<evidence type="ECO:0000313" key="4">
    <source>
        <dbReference type="EnsemblPlants" id="KQK09558"/>
    </source>
</evidence>
<dbReference type="InParanoid" id="A0A0Q3MZ96"/>
<reference evidence="3 4" key="1">
    <citation type="journal article" date="2010" name="Nature">
        <title>Genome sequencing and analysis of the model grass Brachypodium distachyon.</title>
        <authorList>
            <consortium name="International Brachypodium Initiative"/>
        </authorList>
    </citation>
    <scope>NUCLEOTIDE SEQUENCE [LARGE SCALE GENOMIC DNA]</scope>
    <source>
        <strain evidence="3 4">Bd21</strain>
    </source>
</reference>
<dbReference type="GO" id="GO:0010150">
    <property type="term" value="P:leaf senescence"/>
    <property type="evidence" value="ECO:0007669"/>
    <property type="project" value="UniProtKB-ARBA"/>
</dbReference>
<dbReference type="PANTHER" id="PTHR33083">
    <property type="entry name" value="EXPRESSED PROTEIN"/>
    <property type="match status" value="1"/>
</dbReference>
<dbReference type="FunCoup" id="A0A0Q3MZ96">
    <property type="interactions" value="664"/>
</dbReference>